<feature type="region of interest" description="Disordered" evidence="1">
    <location>
        <begin position="278"/>
        <end position="312"/>
    </location>
</feature>
<feature type="transmembrane region" description="Helical" evidence="2">
    <location>
        <begin position="339"/>
        <end position="361"/>
    </location>
</feature>
<protein>
    <recommendedName>
        <fullName evidence="5">Transmembrane protein</fullName>
    </recommendedName>
</protein>
<keyword evidence="2" id="KW-1133">Transmembrane helix</keyword>
<name>G2R9G2_THETT</name>
<dbReference type="AlphaFoldDB" id="G2R9G2"/>
<keyword evidence="4" id="KW-1185">Reference proteome</keyword>
<keyword evidence="2" id="KW-0472">Membrane</keyword>
<accession>G2R9G2</accession>
<sequence>IGLCLAVGSPALITYSLALTLFNRSWAVKQVQRLLDRSVRRRQHLPAALAHTAAEFEQFEVRLQSFLSLAVEGQQVPLRASVVRHWLSSLIVSPANTAWWATVRERVRLSRRRPTLSLHAQISLAGIVWVFTIFTGVSAAVGAINTAIEIATSTLWVWLVSDAFLGLDVPHRCFSADSVTETGPQEAIFVESGLTREPAAAVTQHGQLHPASNHLLEPPKTLGMDTRGDEAKEGPVYTYARVFTWWAFTRRILDAFETTLDKMVENRQCREMPNPVAIEQQQPPPANPPQPNNNNNNNKPPPTPPRMLGFPQAGDPAPVRAYSRLRDVETAVWARMRDALAVALFAQWGTTGAAVVIAYNTPMVGWGCRSGSYLLYGLLGTAALACLLRSALLSHLAMRMYQQAYVAGWMHWGLCALANLTRLVGKFIAVANAVILVLIGVFEFVGLFDNCWCKACYLQYGDSGYAVLFRSDADYRKLAQGAWVGGIIMATVVSIMLCCLFYFPSRSKLR</sequence>
<organism evidence="3 4">
    <name type="scientific">Thermothielavioides terrestris (strain ATCC 38088 / NRRL 8126)</name>
    <name type="common">Thielavia terrestris</name>
    <dbReference type="NCBI Taxonomy" id="578455"/>
    <lineage>
        <taxon>Eukaryota</taxon>
        <taxon>Fungi</taxon>
        <taxon>Dikarya</taxon>
        <taxon>Ascomycota</taxon>
        <taxon>Pezizomycotina</taxon>
        <taxon>Sordariomycetes</taxon>
        <taxon>Sordariomycetidae</taxon>
        <taxon>Sordariales</taxon>
        <taxon>Chaetomiaceae</taxon>
        <taxon>Thermothielavioides</taxon>
        <taxon>Thermothielavioides terrestris</taxon>
    </lineage>
</organism>
<proteinExistence type="predicted"/>
<evidence type="ECO:0000313" key="4">
    <source>
        <dbReference type="Proteomes" id="UP000008181"/>
    </source>
</evidence>
<dbReference type="eggNOG" id="ENOG502RYAK">
    <property type="taxonomic scope" value="Eukaryota"/>
</dbReference>
<feature type="non-terminal residue" evidence="3">
    <location>
        <position position="1"/>
    </location>
</feature>
<feature type="transmembrane region" description="Helical" evidence="2">
    <location>
        <begin position="373"/>
        <end position="392"/>
    </location>
</feature>
<feature type="compositionally biased region" description="Pro residues" evidence="1">
    <location>
        <begin position="282"/>
        <end position="291"/>
    </location>
</feature>
<dbReference type="Proteomes" id="UP000008181">
    <property type="component" value="Chromosome 4"/>
</dbReference>
<evidence type="ECO:0000256" key="1">
    <source>
        <dbReference type="SAM" id="MobiDB-lite"/>
    </source>
</evidence>
<evidence type="ECO:0008006" key="5">
    <source>
        <dbReference type="Google" id="ProtNLM"/>
    </source>
</evidence>
<dbReference type="EMBL" id="CP003012">
    <property type="protein sequence ID" value="AEO68703.1"/>
    <property type="molecule type" value="Genomic_DNA"/>
</dbReference>
<evidence type="ECO:0000256" key="2">
    <source>
        <dbReference type="SAM" id="Phobius"/>
    </source>
</evidence>
<evidence type="ECO:0000313" key="3">
    <source>
        <dbReference type="EMBL" id="AEO68703.1"/>
    </source>
</evidence>
<dbReference type="GeneID" id="11524192"/>
<dbReference type="OrthoDB" id="5392263at2759"/>
<dbReference type="RefSeq" id="XP_003655039.1">
    <property type="nucleotide sequence ID" value="XM_003654991.1"/>
</dbReference>
<keyword evidence="2" id="KW-0812">Transmembrane</keyword>
<feature type="transmembrane region" description="Helical" evidence="2">
    <location>
        <begin position="124"/>
        <end position="144"/>
    </location>
</feature>
<dbReference type="HOGENOM" id="CLU_015738_0_0_1"/>
<feature type="transmembrane region" description="Helical" evidence="2">
    <location>
        <begin position="482"/>
        <end position="503"/>
    </location>
</feature>
<reference evidence="3 4" key="1">
    <citation type="journal article" date="2011" name="Nat. Biotechnol.">
        <title>Comparative genomic analysis of the thermophilic biomass-degrading fungi Myceliophthora thermophila and Thielavia terrestris.</title>
        <authorList>
            <person name="Berka R.M."/>
            <person name="Grigoriev I.V."/>
            <person name="Otillar R."/>
            <person name="Salamov A."/>
            <person name="Grimwood J."/>
            <person name="Reid I."/>
            <person name="Ishmael N."/>
            <person name="John T."/>
            <person name="Darmond C."/>
            <person name="Moisan M.-C."/>
            <person name="Henrissat B."/>
            <person name="Coutinho P.M."/>
            <person name="Lombard V."/>
            <person name="Natvig D.O."/>
            <person name="Lindquist E."/>
            <person name="Schmutz J."/>
            <person name="Lucas S."/>
            <person name="Harris P."/>
            <person name="Powlowski J."/>
            <person name="Bellemare A."/>
            <person name="Taylor D."/>
            <person name="Butler G."/>
            <person name="de Vries R.P."/>
            <person name="Allijn I.E."/>
            <person name="van den Brink J."/>
            <person name="Ushinsky S."/>
            <person name="Storms R."/>
            <person name="Powell A.J."/>
            <person name="Paulsen I.T."/>
            <person name="Elbourne L.D.H."/>
            <person name="Baker S.E."/>
            <person name="Magnuson J."/>
            <person name="LaBoissiere S."/>
            <person name="Clutterbuck A.J."/>
            <person name="Martinez D."/>
            <person name="Wogulis M."/>
            <person name="de Leon A.L."/>
            <person name="Rey M.W."/>
            <person name="Tsang A."/>
        </authorList>
    </citation>
    <scope>NUCLEOTIDE SEQUENCE [LARGE SCALE GENOMIC DNA]</scope>
    <source>
        <strain evidence="4">ATCC 38088 / NRRL 8126</strain>
    </source>
</reference>
<dbReference type="KEGG" id="ttt:THITE_2053488"/>
<gene>
    <name evidence="3" type="ORF">THITE_2053488</name>
</gene>
<feature type="region of interest" description="Disordered" evidence="1">
    <location>
        <begin position="206"/>
        <end position="231"/>
    </location>
</feature>
<feature type="transmembrane region" description="Helical" evidence="2">
    <location>
        <begin position="427"/>
        <end position="448"/>
    </location>
</feature>